<feature type="region of interest" description="Disordered" evidence="2">
    <location>
        <begin position="1"/>
        <end position="50"/>
    </location>
</feature>
<feature type="compositionally biased region" description="Low complexity" evidence="2">
    <location>
        <begin position="24"/>
        <end position="33"/>
    </location>
</feature>
<keyword evidence="1" id="KW-0175">Coiled coil</keyword>
<accession>A0A640KMJ3</accession>
<sequence length="1021" mass="107741">MERYEDSFESSTTAIEVEEESRSVRTSSTTATSGDCVDADNEDSVGDIGVALSDGKGMSDVLPLGSNATVPPTARNLALPLPAAPVPVPVPVPVPLPTLPSSPSSMQKGESQSGLHASSISSAHTPLASQKVLELSPDGTVGEREKEEGNASLAEGTGAQLSTTRDASNVAQRESVETPSEDVDRSPHGLKGVDFEALSHFVAFGGSGSDGTTGPASHRQSSMLGTGTGTGTGTAGSLSPLGHILLTKREAGEDTPKNGEKLRSTEDSLVSQPTSPQQTEFPQKTTESNAASVGASSIFSTLSQHLQQQKLPHQQPHPTLEPPPLANSVPVAPLLPPPATTLPTKPSASVKGTPATPSLQAPASLSLPALPPPAWSSTTVPNNATVSVETLVTVPPTATAKDATTMQQGWMIGGVQYRTSPTDKGETQKIPPLPPSYEQQRSTLEQTRTSSLLEASEAVERLVKAFAILKGYNRLEQAQGRSRCLTNGVDAPAEAATTVVTSARQARVASTVQVRDTVRRRGSRVVAPELASAATASVTRGSASRQKEIESVAEGVIMDCVLSLLQERTRSSGTSSAGEHEKEGAKAMKSSTTSTWRAARPHYEVVTADAFSYGGGASNHCRASHFTVGRASVDKTTQGYLNSSSTFLGGLQSSGVPLFDPRDLQSAVDLYNGVREALDKYVLRRVATGLEKSEGLPSHASQPRTRSITAIFAWALLLDMVNLCEEIARGAYDAVPCTPSAVYPVLAQFRGDAACEEVAKAAMHCLPFEALDSSRAETLAQEDGGCTFRMACWVTKQQLWTIADALTDTVREDMVRRAKVLQYSPFNVAAVTEVDPRVLVPPTTPMLTLLPLSGRRGGGAVPKASNASAALGTAASYARVHRGGRGEAEVPDSGSTGNELFEVPAAAMQKMAYHISVLTTDLLSDMGTAKHRVMSTLIAEDYPDVATAVAETMGELLQDESIRGAVRRRAAEKVKQAQRERADFLATSRQRKEQAIIEKAEKEAEEVVQHILQEMRAQGVA</sequence>
<gene>
    <name evidence="3" type="ORF">LtaPh_2901900</name>
</gene>
<evidence type="ECO:0000313" key="4">
    <source>
        <dbReference type="Proteomes" id="UP000419144"/>
    </source>
</evidence>
<feature type="compositionally biased region" description="Polar residues" evidence="2">
    <location>
        <begin position="212"/>
        <end position="224"/>
    </location>
</feature>
<feature type="compositionally biased region" description="Polar residues" evidence="2">
    <location>
        <begin position="106"/>
        <end position="128"/>
    </location>
</feature>
<feature type="compositionally biased region" description="Polar residues" evidence="2">
    <location>
        <begin position="159"/>
        <end position="172"/>
    </location>
</feature>
<evidence type="ECO:0000256" key="1">
    <source>
        <dbReference type="SAM" id="Coils"/>
    </source>
</evidence>
<comment type="caution">
    <text evidence="3">The sequence shown here is derived from an EMBL/GenBank/DDBJ whole genome shotgun (WGS) entry which is preliminary data.</text>
</comment>
<feature type="compositionally biased region" description="Low complexity" evidence="2">
    <location>
        <begin position="341"/>
        <end position="365"/>
    </location>
</feature>
<feature type="region of interest" description="Disordered" evidence="2">
    <location>
        <begin position="569"/>
        <end position="593"/>
    </location>
</feature>
<reference evidence="3" key="1">
    <citation type="submission" date="2019-11" db="EMBL/GenBank/DDBJ databases">
        <title>Leishmania tarentolae CDS.</title>
        <authorList>
            <person name="Goto Y."/>
            <person name="Yamagishi J."/>
        </authorList>
    </citation>
    <scope>NUCLEOTIDE SEQUENCE [LARGE SCALE GENOMIC DNA]</scope>
    <source>
        <strain evidence="3">Parrot Tar II</strain>
    </source>
</reference>
<feature type="compositionally biased region" description="Basic and acidic residues" evidence="2">
    <location>
        <begin position="247"/>
        <end position="266"/>
    </location>
</feature>
<evidence type="ECO:0000256" key="2">
    <source>
        <dbReference type="SAM" id="MobiDB-lite"/>
    </source>
</evidence>
<dbReference type="OrthoDB" id="266289at2759"/>
<feature type="coiled-coil region" evidence="1">
    <location>
        <begin position="967"/>
        <end position="1017"/>
    </location>
</feature>
<organism evidence="3 4">
    <name type="scientific">Leishmania tarentolae</name>
    <name type="common">Sauroleishmania tarentolae</name>
    <dbReference type="NCBI Taxonomy" id="5689"/>
    <lineage>
        <taxon>Eukaryota</taxon>
        <taxon>Discoba</taxon>
        <taxon>Euglenozoa</taxon>
        <taxon>Kinetoplastea</taxon>
        <taxon>Metakinetoplastina</taxon>
        <taxon>Trypanosomatida</taxon>
        <taxon>Trypanosomatidae</taxon>
        <taxon>Leishmaniinae</taxon>
        <taxon>Leishmania</taxon>
        <taxon>lizard Leishmania</taxon>
    </lineage>
</organism>
<name>A0A640KMJ3_LEITA</name>
<feature type="region of interest" description="Disordered" evidence="2">
    <location>
        <begin position="416"/>
        <end position="439"/>
    </location>
</feature>
<dbReference type="Proteomes" id="UP000419144">
    <property type="component" value="Unassembled WGS sequence"/>
</dbReference>
<feature type="region of interest" description="Disordered" evidence="2">
    <location>
        <begin position="304"/>
        <end position="365"/>
    </location>
</feature>
<feature type="region of interest" description="Disordered" evidence="2">
    <location>
        <begin position="99"/>
        <end position="191"/>
    </location>
</feature>
<feature type="compositionally biased region" description="Low complexity" evidence="2">
    <location>
        <begin position="304"/>
        <end position="318"/>
    </location>
</feature>
<dbReference type="AlphaFoldDB" id="A0A640KMJ3"/>
<proteinExistence type="predicted"/>
<protein>
    <submittedName>
        <fullName evidence="3">Uncharacterized protein</fullName>
    </submittedName>
</protein>
<dbReference type="VEuPathDB" id="TriTrypDB:LtaPh_2901900"/>
<feature type="region of interest" description="Disordered" evidence="2">
    <location>
        <begin position="204"/>
        <end position="292"/>
    </location>
</feature>
<keyword evidence="4" id="KW-1185">Reference proteome</keyword>
<feature type="compositionally biased region" description="Polar residues" evidence="2">
    <location>
        <begin position="267"/>
        <end position="292"/>
    </location>
</feature>
<evidence type="ECO:0000313" key="3">
    <source>
        <dbReference type="EMBL" id="GET90275.1"/>
    </source>
</evidence>
<feature type="compositionally biased region" description="Basic and acidic residues" evidence="2">
    <location>
        <begin position="182"/>
        <end position="191"/>
    </location>
</feature>
<dbReference type="EMBL" id="BLBS01000040">
    <property type="protein sequence ID" value="GET90275.1"/>
    <property type="molecule type" value="Genomic_DNA"/>
</dbReference>